<dbReference type="PANTHER" id="PTHR43685">
    <property type="entry name" value="GLYCOSYLTRANSFERASE"/>
    <property type="match status" value="1"/>
</dbReference>
<evidence type="ECO:0000256" key="3">
    <source>
        <dbReference type="ARBA" id="ARBA00022475"/>
    </source>
</evidence>
<dbReference type="RefSeq" id="WP_189980786.1">
    <property type="nucleotide sequence ID" value="NZ_BMUL01000013.1"/>
</dbReference>
<reference evidence="8" key="2">
    <citation type="submission" date="2020-09" db="EMBL/GenBank/DDBJ databases">
        <authorList>
            <person name="Sun Q."/>
            <person name="Ohkuma M."/>
        </authorList>
    </citation>
    <scope>NUCLEOTIDE SEQUENCE</scope>
    <source>
        <strain evidence="8">JCM 4518</strain>
    </source>
</reference>
<name>A0A918T6T3_9ACTN</name>
<feature type="domain" description="Glycosyltransferase 2-like" evidence="7">
    <location>
        <begin position="556"/>
        <end position="708"/>
    </location>
</feature>
<evidence type="ECO:0000259" key="7">
    <source>
        <dbReference type="Pfam" id="PF00535"/>
    </source>
</evidence>
<protein>
    <recommendedName>
        <fullName evidence="7">Glycosyltransferase 2-like domain-containing protein</fullName>
    </recommendedName>
</protein>
<feature type="domain" description="Glycosyltransferase 2-like" evidence="7">
    <location>
        <begin position="13"/>
        <end position="176"/>
    </location>
</feature>
<keyword evidence="9" id="KW-1185">Reference proteome</keyword>
<keyword evidence="5" id="KW-0777">Teichoic acid biosynthesis</keyword>
<evidence type="ECO:0000256" key="5">
    <source>
        <dbReference type="ARBA" id="ARBA00022944"/>
    </source>
</evidence>
<dbReference type="CDD" id="cd00761">
    <property type="entry name" value="Glyco_tranf_GTA_type"/>
    <property type="match status" value="2"/>
</dbReference>
<reference evidence="8" key="1">
    <citation type="journal article" date="2014" name="Int. J. Syst. Evol. Microbiol.">
        <title>Complete genome sequence of Corynebacterium casei LMG S-19264T (=DSM 44701T), isolated from a smear-ripened cheese.</title>
        <authorList>
            <consortium name="US DOE Joint Genome Institute (JGI-PGF)"/>
            <person name="Walter F."/>
            <person name="Albersmeier A."/>
            <person name="Kalinowski J."/>
            <person name="Ruckert C."/>
        </authorList>
    </citation>
    <scope>NUCLEOTIDE SEQUENCE</scope>
    <source>
        <strain evidence="8">JCM 4518</strain>
    </source>
</reference>
<dbReference type="InterPro" id="IPR029044">
    <property type="entry name" value="Nucleotide-diphossugar_trans"/>
</dbReference>
<organism evidence="8 9">
    <name type="scientific">Streptomyces termitum</name>
    <dbReference type="NCBI Taxonomy" id="67368"/>
    <lineage>
        <taxon>Bacteria</taxon>
        <taxon>Bacillati</taxon>
        <taxon>Actinomycetota</taxon>
        <taxon>Actinomycetes</taxon>
        <taxon>Kitasatosporales</taxon>
        <taxon>Streptomycetaceae</taxon>
        <taxon>Streptomyces</taxon>
    </lineage>
</organism>
<sequence length="1479" mass="168304">MSVPPDITQYCVSIVVPAYNASATLSRALQSALSQTHRNVEVLVVDDHSADGTLLTARQFAQDDRVRVIERPENSGGCGAPRNNGIEAATGEYVMFLDADDELPLKAVEELLSSALTTGSDITAGRALRVNLGTDEVTVWQPQLYAADQTVAGLGALPELFDDPIAAGKLYRHDFLDDFGIRFPEGVFFEDTYFSTVANFRARSLTLLATPVYRWMWERESDQPSITNRRHELRSIRDRILVHRYTDHFLAEVGRPDLLAHKGAKFLTHDLRLYTPELRTGGEDYRRGFVRAVAPYLEGLVPQTYELCGPMERIRAFGLLHGRTDIAVSAADFTRRRSVISSDVVARDGRVFWSGSMLGIADAERFLDVTDLELTGTKLADARLYNEASRVEIIGDRMHITGAIRNQFGRVDPEGKTELVAVLRRRSTKTDHHFPATGVEVDEHWIRYHATLDLAATLGKADRPGHWNFFVQLRHGGERASTALSISRVDTQDLRHTTPAGTYEVYETVSGNLGLRPQTTESRTRVEPRGTPWLWWQQTPPAETVAAPGGRYGAAVVVHCRNDEYDLPDFLGSLAAQENFPGIEVVFVDDGSTDATPQLLAAFTAYHPHTRVITQYSLGLRSSFDHGLQYVTAPYVMFARARDILGEAAVARLLAAARRVDTGVDVVVGRADNFPGPARNDEEPWQRYFKETAAVDRLDDAPYLVFSTALGGKLFKTSYVRDRRFRCGPGPGFEDDWFTVPALLRSRRVAVARGARFYERDEELRGSLFDRPWNDPVKTQELVRLAAHVLTAVQDQPERTVRLAQRFVVRSLQPYVRNMHRVMSKPEIAAVLPWLHNIYRDIPADLILQYTTQPLARLQHHAILTGDLDLFADPRTTPDYLPTLHLDDEGVYRRLAGDPVDTTLLRVPRISAVLETFDWTGGEIEFQGLLVLAATDIDRPFTNRVDLVLSDGRREHAVPIEQVYRRDRWRTRKDQDMYAGWRARVRTDALAAAVANAELGLAVRIHDENGRHHDTPLSARQMLHRFKGVHTRGKERFVLSVADDETPTVRWVRGFRARRKDKRRRFFRELRASLPGRPGWRTRLMYWLTHPVLHRKGIWIIGEREDTAQDNSYHLFKWIRQNQPRRKVYYSINRTSADWDKLAPHGQVIDRLSWRHRAYLLHAERLINAYDLEAYLGFPGLPKRAFLRGYGDLLRYKRVFLQHGVVYNDVVASIHAQATNVDMVLTTGRSERAYFAEHCGYGYDRVAATGLPRYDALDPVPGLRRVLVMPTWRRDIVAPSYNKAAKPEIPFAASQYYRFFSALLRDERLLTALERYGVELEFMPHYEIRPYLKHFTIDHPSITVSTTGRDVQLAMRECSMLVTDYSSVFFDVAYMGKPIVYTNFDDEEFYRKHYKRGYFDLARDGFGPACGTVERAVDEIIASIARGFQVEPEYQRRAADFFVLRDTANCERAYQVIETLDASIVSDPGFEAHRGVRIP</sequence>
<dbReference type="SUPFAM" id="SSF53756">
    <property type="entry name" value="UDP-Glycosyltransferase/glycogen phosphorylase"/>
    <property type="match status" value="1"/>
</dbReference>
<proteinExistence type="inferred from homology"/>
<comment type="subcellular location">
    <subcellularLocation>
        <location evidence="1">Cell membrane</location>
        <topology evidence="1">Peripheral membrane protein</topology>
    </subcellularLocation>
</comment>
<dbReference type="Gene3D" id="3.90.550.10">
    <property type="entry name" value="Spore Coat Polysaccharide Biosynthesis Protein SpsA, Chain A"/>
    <property type="match status" value="2"/>
</dbReference>
<gene>
    <name evidence="8" type="ORF">GCM10010305_47840</name>
</gene>
<dbReference type="SUPFAM" id="SSF53448">
    <property type="entry name" value="Nucleotide-diphospho-sugar transferases"/>
    <property type="match status" value="2"/>
</dbReference>
<dbReference type="PANTHER" id="PTHR43685:SF2">
    <property type="entry name" value="GLYCOSYLTRANSFERASE 2-LIKE DOMAIN-CONTAINING PROTEIN"/>
    <property type="match status" value="1"/>
</dbReference>
<dbReference type="Pfam" id="PF00535">
    <property type="entry name" value="Glycos_transf_2"/>
    <property type="match status" value="2"/>
</dbReference>
<accession>A0A918T6T3</accession>
<dbReference type="InterPro" id="IPR001173">
    <property type="entry name" value="Glyco_trans_2-like"/>
</dbReference>
<keyword evidence="3" id="KW-1003">Cell membrane</keyword>
<dbReference type="GO" id="GO:0047355">
    <property type="term" value="F:CDP-glycerol glycerophosphotransferase activity"/>
    <property type="evidence" value="ECO:0007669"/>
    <property type="project" value="InterPro"/>
</dbReference>
<dbReference type="EMBL" id="BMUL01000013">
    <property type="protein sequence ID" value="GHA98736.1"/>
    <property type="molecule type" value="Genomic_DNA"/>
</dbReference>
<dbReference type="Gene3D" id="3.40.50.11820">
    <property type="match status" value="1"/>
</dbReference>
<dbReference type="Pfam" id="PF04464">
    <property type="entry name" value="Glyphos_transf"/>
    <property type="match status" value="1"/>
</dbReference>
<evidence type="ECO:0000256" key="6">
    <source>
        <dbReference type="ARBA" id="ARBA00023136"/>
    </source>
</evidence>
<evidence type="ECO:0000313" key="9">
    <source>
        <dbReference type="Proteomes" id="UP000644020"/>
    </source>
</evidence>
<evidence type="ECO:0000256" key="4">
    <source>
        <dbReference type="ARBA" id="ARBA00022679"/>
    </source>
</evidence>
<keyword evidence="6" id="KW-0472">Membrane</keyword>
<dbReference type="GO" id="GO:0005886">
    <property type="term" value="C:plasma membrane"/>
    <property type="evidence" value="ECO:0007669"/>
    <property type="project" value="UniProtKB-SubCell"/>
</dbReference>
<dbReference type="Gene3D" id="3.40.50.12580">
    <property type="match status" value="1"/>
</dbReference>
<evidence type="ECO:0000256" key="2">
    <source>
        <dbReference type="ARBA" id="ARBA00010488"/>
    </source>
</evidence>
<comment type="caution">
    <text evidence="8">The sequence shown here is derived from an EMBL/GenBank/DDBJ whole genome shotgun (WGS) entry which is preliminary data.</text>
</comment>
<evidence type="ECO:0000313" key="8">
    <source>
        <dbReference type="EMBL" id="GHA98736.1"/>
    </source>
</evidence>
<dbReference type="GO" id="GO:0019350">
    <property type="term" value="P:teichoic acid biosynthetic process"/>
    <property type="evidence" value="ECO:0007669"/>
    <property type="project" value="UniProtKB-KW"/>
</dbReference>
<dbReference type="InterPro" id="IPR050834">
    <property type="entry name" value="Glycosyltransf_2"/>
</dbReference>
<evidence type="ECO:0000256" key="1">
    <source>
        <dbReference type="ARBA" id="ARBA00004202"/>
    </source>
</evidence>
<dbReference type="InterPro" id="IPR043148">
    <property type="entry name" value="TagF_C"/>
</dbReference>
<comment type="similarity">
    <text evidence="2">Belongs to the CDP-glycerol glycerophosphotransferase family.</text>
</comment>
<dbReference type="Proteomes" id="UP000644020">
    <property type="component" value="Unassembled WGS sequence"/>
</dbReference>
<dbReference type="InterPro" id="IPR043149">
    <property type="entry name" value="TagF_N"/>
</dbReference>
<dbReference type="InterPro" id="IPR007554">
    <property type="entry name" value="Glycerophosphate_synth"/>
</dbReference>
<keyword evidence="4" id="KW-0808">Transferase</keyword>